<dbReference type="PANTHER" id="PTHR43602:SF1">
    <property type="entry name" value="ENOYL-COA HYDRATASE DOMAIN-CONTAINING PROTEIN 3, MITOCHONDRIAL"/>
    <property type="match status" value="1"/>
</dbReference>
<dbReference type="InterPro" id="IPR052377">
    <property type="entry name" value="Mitochondrial_ECH-domain"/>
</dbReference>
<dbReference type="NCBIfam" id="NF006008">
    <property type="entry name" value="PRK08139.1"/>
    <property type="match status" value="1"/>
</dbReference>
<dbReference type="Gene3D" id="1.10.12.10">
    <property type="entry name" value="Lyase 2-enoyl-coa Hydratase, Chain A, domain 2"/>
    <property type="match status" value="1"/>
</dbReference>
<dbReference type="GO" id="GO:0004300">
    <property type="term" value="F:enoyl-CoA hydratase activity"/>
    <property type="evidence" value="ECO:0007669"/>
    <property type="project" value="UniProtKB-EC"/>
</dbReference>
<evidence type="ECO:0000313" key="8">
    <source>
        <dbReference type="Proteomes" id="UP001370100"/>
    </source>
</evidence>
<organism evidence="7 8">
    <name type="scientific">Actinomycetospora aeridis</name>
    <dbReference type="NCBI Taxonomy" id="3129231"/>
    <lineage>
        <taxon>Bacteria</taxon>
        <taxon>Bacillati</taxon>
        <taxon>Actinomycetota</taxon>
        <taxon>Actinomycetes</taxon>
        <taxon>Pseudonocardiales</taxon>
        <taxon>Pseudonocardiaceae</taxon>
        <taxon>Actinomycetospora</taxon>
    </lineage>
</organism>
<keyword evidence="4" id="KW-0443">Lipid metabolism</keyword>
<dbReference type="CDD" id="cd06558">
    <property type="entry name" value="crotonase-like"/>
    <property type="match status" value="1"/>
</dbReference>
<accession>A0ABU8N5C7</accession>
<protein>
    <recommendedName>
        <fullName evidence="6">Enoyl-CoA hydratase domain-containing protein 3, mitochondrial</fullName>
    </recommendedName>
</protein>
<evidence type="ECO:0000256" key="6">
    <source>
        <dbReference type="ARBA" id="ARBA00040545"/>
    </source>
</evidence>
<proteinExistence type="inferred from homology"/>
<keyword evidence="2" id="KW-0276">Fatty acid metabolism</keyword>
<comment type="function">
    <text evidence="5">May play a role in fatty acid biosynthesis and insulin sensitivity.</text>
</comment>
<keyword evidence="3" id="KW-0809">Transit peptide</keyword>
<sequence>MSATAAEPTVSQAVRVEVDGPTAVLTLDNPKRRNALSVATMTELTAALRDVAGRDGVRAIVLRAEGPAFSAGHDLSEMVDRTLEEEREVFAVCTDLMTALHAVPQPVIAAVQGVAVAAGCQLVAACDLAIAAEGAVFGTPGVKIGLFCSTPMVAVTRAIGRKRAMQLLLTGETIDAATAADWGLVNQVVAAGELDAAARTLAAKVADASAVTLSIGKEAFYRQVDLPEDAAYEAMRETMATNAMTRDAQEGMSAFLAKRAPIWQHHD</sequence>
<dbReference type="InterPro" id="IPR014748">
    <property type="entry name" value="Enoyl-CoA_hydra_C"/>
</dbReference>
<dbReference type="RefSeq" id="WP_337713648.1">
    <property type="nucleotide sequence ID" value="NZ_JBBEGL010000003.1"/>
</dbReference>
<name>A0ABU8N5C7_9PSEU</name>
<comment type="caution">
    <text evidence="7">The sequence shown here is derived from an EMBL/GenBank/DDBJ whole genome shotgun (WGS) entry which is preliminary data.</text>
</comment>
<evidence type="ECO:0000256" key="4">
    <source>
        <dbReference type="ARBA" id="ARBA00023098"/>
    </source>
</evidence>
<dbReference type="Gene3D" id="3.90.226.10">
    <property type="entry name" value="2-enoyl-CoA Hydratase, Chain A, domain 1"/>
    <property type="match status" value="1"/>
</dbReference>
<dbReference type="InterPro" id="IPR029045">
    <property type="entry name" value="ClpP/crotonase-like_dom_sf"/>
</dbReference>
<evidence type="ECO:0000256" key="3">
    <source>
        <dbReference type="ARBA" id="ARBA00022946"/>
    </source>
</evidence>
<dbReference type="PANTHER" id="PTHR43602">
    <property type="match status" value="1"/>
</dbReference>
<dbReference type="SUPFAM" id="SSF52096">
    <property type="entry name" value="ClpP/crotonase"/>
    <property type="match status" value="1"/>
</dbReference>
<evidence type="ECO:0000313" key="7">
    <source>
        <dbReference type="EMBL" id="MEJ2887159.1"/>
    </source>
</evidence>
<reference evidence="7 8" key="1">
    <citation type="submission" date="2024-03" db="EMBL/GenBank/DDBJ databases">
        <title>Actinomycetospora sp. OC33-EN06, a novel actinomycete isolated from wild orchid (Aerides multiflora).</title>
        <authorList>
            <person name="Suriyachadkun C."/>
        </authorList>
    </citation>
    <scope>NUCLEOTIDE SEQUENCE [LARGE SCALE GENOMIC DNA]</scope>
    <source>
        <strain evidence="7 8">OC33-EN06</strain>
    </source>
</reference>
<dbReference type="EMBL" id="JBBEGL010000003">
    <property type="protein sequence ID" value="MEJ2887159.1"/>
    <property type="molecule type" value="Genomic_DNA"/>
</dbReference>
<evidence type="ECO:0000256" key="2">
    <source>
        <dbReference type="ARBA" id="ARBA00022832"/>
    </source>
</evidence>
<dbReference type="Pfam" id="PF00378">
    <property type="entry name" value="ECH_1"/>
    <property type="match status" value="1"/>
</dbReference>
<gene>
    <name evidence="7" type="ORF">WCD41_11940</name>
</gene>
<evidence type="ECO:0000256" key="5">
    <source>
        <dbReference type="ARBA" id="ARBA00037410"/>
    </source>
</evidence>
<keyword evidence="7" id="KW-0456">Lyase</keyword>
<keyword evidence="8" id="KW-1185">Reference proteome</keyword>
<comment type="similarity">
    <text evidence="1">Belongs to the enoyl-CoA hydratase/isomerase family.</text>
</comment>
<evidence type="ECO:0000256" key="1">
    <source>
        <dbReference type="ARBA" id="ARBA00005254"/>
    </source>
</evidence>
<dbReference type="InterPro" id="IPR001753">
    <property type="entry name" value="Enoyl-CoA_hydra/iso"/>
</dbReference>
<dbReference type="Proteomes" id="UP001370100">
    <property type="component" value="Unassembled WGS sequence"/>
</dbReference>